<protein>
    <submittedName>
        <fullName evidence="1">Uncharacterized protein</fullName>
    </submittedName>
</protein>
<geneLocation type="mitochondrion" evidence="1"/>
<sequence length="81" mass="9477">MNEKYSIDRYKMRRSWSDKLRRYLLSLCALCMCKTKPILFLSSPCVCKTSPLSRLRFFNGVLMIRSIDEVAYSCMFSYPGG</sequence>
<gene>
    <name evidence="1" type="ORF">ABT39_MTgene2001</name>
</gene>
<evidence type="ECO:0000313" key="1">
    <source>
        <dbReference type="EMBL" id="KUM46195.1"/>
    </source>
</evidence>
<keyword evidence="1" id="KW-0496">Mitochondrion</keyword>
<comment type="caution">
    <text evidence="1">The sequence shown here is derived from an EMBL/GenBank/DDBJ whole genome shotgun (WGS) entry which is preliminary data.</text>
</comment>
<proteinExistence type="predicted"/>
<accession>A0A101LVP1</accession>
<name>A0A101LVP1_PICGL</name>
<reference evidence="1" key="1">
    <citation type="journal article" date="2015" name="Genome Biol. Evol.">
        <title>Organellar Genomes of White Spruce (Picea glauca): Assembly and Annotation.</title>
        <authorList>
            <person name="Jackman S.D."/>
            <person name="Warren R.L."/>
            <person name="Gibb E.A."/>
            <person name="Vandervalk B.P."/>
            <person name="Mohamadi H."/>
            <person name="Chu J."/>
            <person name="Raymond A."/>
            <person name="Pleasance S."/>
            <person name="Coope R."/>
            <person name="Wildung M.R."/>
            <person name="Ritland C.E."/>
            <person name="Bousquet J."/>
            <person name="Jones S.J."/>
            <person name="Bohlmann J."/>
            <person name="Birol I."/>
        </authorList>
    </citation>
    <scope>NUCLEOTIDE SEQUENCE [LARGE SCALE GENOMIC DNA]</scope>
    <source>
        <tissue evidence="1">Flushing bud</tissue>
    </source>
</reference>
<dbReference type="EMBL" id="LKAM01000013">
    <property type="protein sequence ID" value="KUM46195.1"/>
    <property type="molecule type" value="Genomic_DNA"/>
</dbReference>
<organism evidence="1">
    <name type="scientific">Picea glauca</name>
    <name type="common">White spruce</name>
    <name type="synonym">Pinus glauca</name>
    <dbReference type="NCBI Taxonomy" id="3330"/>
    <lineage>
        <taxon>Eukaryota</taxon>
        <taxon>Viridiplantae</taxon>
        <taxon>Streptophyta</taxon>
        <taxon>Embryophyta</taxon>
        <taxon>Tracheophyta</taxon>
        <taxon>Spermatophyta</taxon>
        <taxon>Pinopsida</taxon>
        <taxon>Pinidae</taxon>
        <taxon>Conifers I</taxon>
        <taxon>Pinales</taxon>
        <taxon>Pinaceae</taxon>
        <taxon>Picea</taxon>
    </lineage>
</organism>
<dbReference type="AlphaFoldDB" id="A0A101LVP1"/>